<dbReference type="PROSITE" id="PS50181">
    <property type="entry name" value="FBOX"/>
    <property type="match status" value="1"/>
</dbReference>
<dbReference type="Gene3D" id="1.20.1280.50">
    <property type="match status" value="1"/>
</dbReference>
<name>A0ABR4FWG6_9EURO</name>
<sequence>MGYSEAYCHLCGVSFNISRVRQVREPEIATYGSSDGMDAAVEDIELEECMKNGCTLILHFLKEEDDDSVNDPDYEPNEADYDEKWYHYDSDYESDDDMSISSDENGDDQQDTEHEALYRDFLSKTIRRQPHACGEPVGAYLFSPETKRTDTLIPITSAKLPEGYDPEDLEHIPGPGCREALAYPGDSISLAEMRGCRTAQFLVHKTCAKGDWKPDGFNEDWEMSEDWFLSGVCDGMRSRDCGFPTVWPARGGVSDVTSDNVNFFPEQNEPNSIAMPFHPWCFDIFSRQSKVQFGKVNIDGLMKWRNAESSYEDFHDFPRTGDVLEAQEQWWEHVPGKEYLAANPLYVPGLPALLQDDTEDNTAMDYERPFAASPGTGERVDRLGALPLDLRLHIVSFLDSTDLTNLRAASRAFTTLPNGVWYRLVRQDMPWLFEAWVEEIQHTPSFWTTMTANEIKYVDNVRQRYFNVLQDEHMAHDGILDALMARAREGPDQVRLSRASTNWHKVYTQIKANWARLKGLHNRQRIWEDVEEIIRRIAKYEAQDTPGGDGGDQPLLALGSCLGGK</sequence>
<gene>
    <name evidence="3" type="ORF">BJX66DRAFT_310671</name>
</gene>
<feature type="compositionally biased region" description="Acidic residues" evidence="1">
    <location>
        <begin position="66"/>
        <end position="81"/>
    </location>
</feature>
<dbReference type="Proteomes" id="UP001610563">
    <property type="component" value="Unassembled WGS sequence"/>
</dbReference>
<protein>
    <recommendedName>
        <fullName evidence="2">F-box domain-containing protein</fullName>
    </recommendedName>
</protein>
<feature type="domain" description="F-box" evidence="2">
    <location>
        <begin position="380"/>
        <end position="424"/>
    </location>
</feature>
<evidence type="ECO:0000256" key="1">
    <source>
        <dbReference type="SAM" id="MobiDB-lite"/>
    </source>
</evidence>
<proteinExistence type="predicted"/>
<evidence type="ECO:0000259" key="2">
    <source>
        <dbReference type="PROSITE" id="PS50181"/>
    </source>
</evidence>
<organism evidence="3 4">
    <name type="scientific">Aspergillus keveii</name>
    <dbReference type="NCBI Taxonomy" id="714993"/>
    <lineage>
        <taxon>Eukaryota</taxon>
        <taxon>Fungi</taxon>
        <taxon>Dikarya</taxon>
        <taxon>Ascomycota</taxon>
        <taxon>Pezizomycotina</taxon>
        <taxon>Eurotiomycetes</taxon>
        <taxon>Eurotiomycetidae</taxon>
        <taxon>Eurotiales</taxon>
        <taxon>Aspergillaceae</taxon>
        <taxon>Aspergillus</taxon>
        <taxon>Aspergillus subgen. Nidulantes</taxon>
    </lineage>
</organism>
<dbReference type="SUPFAM" id="SSF81383">
    <property type="entry name" value="F-box domain"/>
    <property type="match status" value="1"/>
</dbReference>
<feature type="region of interest" description="Disordered" evidence="1">
    <location>
        <begin position="92"/>
        <end position="111"/>
    </location>
</feature>
<dbReference type="InterPro" id="IPR036047">
    <property type="entry name" value="F-box-like_dom_sf"/>
</dbReference>
<dbReference type="InterPro" id="IPR001810">
    <property type="entry name" value="F-box_dom"/>
</dbReference>
<feature type="compositionally biased region" description="Acidic residues" evidence="1">
    <location>
        <begin position="92"/>
        <end position="110"/>
    </location>
</feature>
<keyword evidence="4" id="KW-1185">Reference proteome</keyword>
<reference evidence="3 4" key="1">
    <citation type="submission" date="2024-07" db="EMBL/GenBank/DDBJ databases">
        <title>Section-level genome sequencing and comparative genomics of Aspergillus sections Usti and Cavernicolus.</title>
        <authorList>
            <consortium name="Lawrence Berkeley National Laboratory"/>
            <person name="Nybo J.L."/>
            <person name="Vesth T.C."/>
            <person name="Theobald S."/>
            <person name="Frisvad J.C."/>
            <person name="Larsen T.O."/>
            <person name="Kjaerboelling I."/>
            <person name="Rothschild-Mancinelli K."/>
            <person name="Lyhne E.K."/>
            <person name="Kogle M.E."/>
            <person name="Barry K."/>
            <person name="Clum A."/>
            <person name="Na H."/>
            <person name="Ledsgaard L."/>
            <person name="Lin J."/>
            <person name="Lipzen A."/>
            <person name="Kuo A."/>
            <person name="Riley R."/>
            <person name="Mondo S."/>
            <person name="Labutti K."/>
            <person name="Haridas S."/>
            <person name="Pangalinan J."/>
            <person name="Salamov A.A."/>
            <person name="Simmons B.A."/>
            <person name="Magnuson J.K."/>
            <person name="Chen J."/>
            <person name="Drula E."/>
            <person name="Henrissat B."/>
            <person name="Wiebenga A."/>
            <person name="Lubbers R.J."/>
            <person name="Gomes A.C."/>
            <person name="Makela M.R."/>
            <person name="Stajich J."/>
            <person name="Grigoriev I.V."/>
            <person name="Mortensen U.H."/>
            <person name="De Vries R.P."/>
            <person name="Baker S.E."/>
            <person name="Andersen M.R."/>
        </authorList>
    </citation>
    <scope>NUCLEOTIDE SEQUENCE [LARGE SCALE GENOMIC DNA]</scope>
    <source>
        <strain evidence="3 4">CBS 209.92</strain>
    </source>
</reference>
<accession>A0ABR4FWG6</accession>
<evidence type="ECO:0000313" key="3">
    <source>
        <dbReference type="EMBL" id="KAL2787579.1"/>
    </source>
</evidence>
<comment type="caution">
    <text evidence="3">The sequence shown here is derived from an EMBL/GenBank/DDBJ whole genome shotgun (WGS) entry which is preliminary data.</text>
</comment>
<dbReference type="EMBL" id="JBFTWV010000094">
    <property type="protein sequence ID" value="KAL2787579.1"/>
    <property type="molecule type" value="Genomic_DNA"/>
</dbReference>
<feature type="region of interest" description="Disordered" evidence="1">
    <location>
        <begin position="66"/>
        <end position="85"/>
    </location>
</feature>
<evidence type="ECO:0000313" key="4">
    <source>
        <dbReference type="Proteomes" id="UP001610563"/>
    </source>
</evidence>